<feature type="transmembrane region" description="Helical" evidence="5">
    <location>
        <begin position="150"/>
        <end position="168"/>
    </location>
</feature>
<evidence type="ECO:0000256" key="1">
    <source>
        <dbReference type="ARBA" id="ARBA00022475"/>
    </source>
</evidence>
<feature type="transmembrane region" description="Helical" evidence="5">
    <location>
        <begin position="51"/>
        <end position="71"/>
    </location>
</feature>
<comment type="function">
    <text evidence="5">Plays a role in cell envelope biogenesis, maintenance of cell envelope integrity and membrane homeostasis.</text>
</comment>
<name>A0A0K8P3T3_PISS1</name>
<gene>
    <name evidence="5" type="primary">yciB</name>
    <name evidence="6" type="ORF">ISF6_3127</name>
</gene>
<evidence type="ECO:0000313" key="7">
    <source>
        <dbReference type="Proteomes" id="UP000037660"/>
    </source>
</evidence>
<dbReference type="OrthoDB" id="9788219at2"/>
<keyword evidence="3 5" id="KW-1133">Transmembrane helix</keyword>
<dbReference type="Pfam" id="PF04279">
    <property type="entry name" value="IspA"/>
    <property type="match status" value="1"/>
</dbReference>
<accession>A0A0K8P3T3</accession>
<sequence>MKLLLDFLPILLFFVTFKVTEGRPDEAAAFASEHLGLLVSGGVVGPKEAPVLLATLVVIAATLAQIGWMLLRGKRVDLMLWVSLGLVVVLGGATVWFHSETFIKWKPSVLYWVMGGAFAVSQWVFGRSLLQVLMGAQLELPAAVWRRLTLAWVAFFGGMGALNLFVAYRFSTDAWVNFKLFGGIGLLLLFTLAQGLYLSRYLKDESPAAGRVADEPADGGR</sequence>
<keyword evidence="1 5" id="KW-1003">Cell membrane</keyword>
<evidence type="ECO:0000256" key="4">
    <source>
        <dbReference type="ARBA" id="ARBA00023136"/>
    </source>
</evidence>
<protein>
    <recommendedName>
        <fullName evidence="5">Inner membrane-spanning protein YciB</fullName>
    </recommendedName>
</protein>
<reference evidence="6 7" key="2">
    <citation type="journal article" date="2016" name="Science">
        <title>A bacterium that degrades and assimilates poly(ethylene terephthalate).</title>
        <authorList>
            <person name="Yoshida S."/>
            <person name="Hiraga K."/>
            <person name="Takehana T."/>
            <person name="Taniguchi I."/>
            <person name="Yamaji H."/>
            <person name="Maeda Y."/>
            <person name="Toyohara K."/>
            <person name="Miyamoto K."/>
            <person name="Kimura Y."/>
            <person name="Oda K."/>
        </authorList>
    </citation>
    <scope>NUCLEOTIDE SEQUENCE [LARGE SCALE GENOMIC DNA]</scope>
    <source>
        <strain evidence="7">NBRC 110686 / TISTR 2288 / 201-F6</strain>
    </source>
</reference>
<proteinExistence type="inferred from homology"/>
<reference evidence="7" key="1">
    <citation type="submission" date="2015-07" db="EMBL/GenBank/DDBJ databases">
        <title>Discovery of a poly(ethylene terephthalate assimilation.</title>
        <authorList>
            <person name="Yoshida S."/>
            <person name="Hiraga K."/>
            <person name="Takehana T."/>
            <person name="Taniguchi I."/>
            <person name="Yamaji H."/>
            <person name="Maeda Y."/>
            <person name="Toyohara K."/>
            <person name="Miyamoto K."/>
            <person name="Kimura Y."/>
            <person name="Oda K."/>
        </authorList>
    </citation>
    <scope>NUCLEOTIDE SEQUENCE [LARGE SCALE GENOMIC DNA]</scope>
    <source>
        <strain evidence="7">NBRC 110686 / TISTR 2288 / 201-F6</strain>
    </source>
</reference>
<dbReference type="EMBL" id="BBYR01000045">
    <property type="protein sequence ID" value="GAP37272.1"/>
    <property type="molecule type" value="Genomic_DNA"/>
</dbReference>
<feature type="transmembrane region" description="Helical" evidence="5">
    <location>
        <begin position="180"/>
        <end position="198"/>
    </location>
</feature>
<dbReference type="GO" id="GO:0005886">
    <property type="term" value="C:plasma membrane"/>
    <property type="evidence" value="ECO:0007669"/>
    <property type="project" value="UniProtKB-SubCell"/>
</dbReference>
<comment type="subcellular location">
    <subcellularLocation>
        <location evidence="5">Cell inner membrane</location>
        <topology evidence="5">Multi-pass membrane protein</topology>
    </subcellularLocation>
</comment>
<keyword evidence="2 5" id="KW-0812">Transmembrane</keyword>
<dbReference type="PANTHER" id="PTHR36917">
    <property type="entry name" value="INTRACELLULAR SEPTATION PROTEIN A-RELATED"/>
    <property type="match status" value="1"/>
</dbReference>
<evidence type="ECO:0000256" key="5">
    <source>
        <dbReference type="HAMAP-Rule" id="MF_00189"/>
    </source>
</evidence>
<feature type="transmembrane region" description="Helical" evidence="5">
    <location>
        <begin position="109"/>
        <end position="130"/>
    </location>
</feature>
<dbReference type="STRING" id="1547922.ISF6_3127"/>
<evidence type="ECO:0000256" key="2">
    <source>
        <dbReference type="ARBA" id="ARBA00022692"/>
    </source>
</evidence>
<evidence type="ECO:0000256" key="3">
    <source>
        <dbReference type="ARBA" id="ARBA00022989"/>
    </source>
</evidence>
<dbReference type="PANTHER" id="PTHR36917:SF1">
    <property type="entry name" value="INNER MEMBRANE-SPANNING PROTEIN YCIB"/>
    <property type="match status" value="1"/>
</dbReference>
<evidence type="ECO:0000313" key="6">
    <source>
        <dbReference type="EMBL" id="GAP37272.1"/>
    </source>
</evidence>
<comment type="similarity">
    <text evidence="5">Belongs to the YciB family.</text>
</comment>
<keyword evidence="4 5" id="KW-0472">Membrane</keyword>
<dbReference type="RefSeq" id="WP_054021222.1">
    <property type="nucleotide sequence ID" value="NZ_BBYR01000045.1"/>
</dbReference>
<dbReference type="Proteomes" id="UP000037660">
    <property type="component" value="Unassembled WGS sequence"/>
</dbReference>
<comment type="caution">
    <text evidence="6">The sequence shown here is derived from an EMBL/GenBank/DDBJ whole genome shotgun (WGS) entry which is preliminary data.</text>
</comment>
<dbReference type="InterPro" id="IPR006008">
    <property type="entry name" value="YciB"/>
</dbReference>
<keyword evidence="7" id="KW-1185">Reference proteome</keyword>
<dbReference type="HAMAP" id="MF_00189">
    <property type="entry name" value="YciB"/>
    <property type="match status" value="1"/>
</dbReference>
<keyword evidence="5" id="KW-0997">Cell inner membrane</keyword>
<feature type="transmembrane region" description="Helical" evidence="5">
    <location>
        <begin position="78"/>
        <end position="97"/>
    </location>
</feature>
<organism evidence="6 7">
    <name type="scientific">Piscinibacter sakaiensis</name>
    <name type="common">Ideonella sakaiensis</name>
    <dbReference type="NCBI Taxonomy" id="1547922"/>
    <lineage>
        <taxon>Bacteria</taxon>
        <taxon>Pseudomonadati</taxon>
        <taxon>Pseudomonadota</taxon>
        <taxon>Betaproteobacteria</taxon>
        <taxon>Burkholderiales</taxon>
        <taxon>Sphaerotilaceae</taxon>
        <taxon>Piscinibacter</taxon>
    </lineage>
</organism>
<dbReference type="NCBIfam" id="NF001325">
    <property type="entry name" value="PRK00259.1-3"/>
    <property type="match status" value="1"/>
</dbReference>
<dbReference type="AlphaFoldDB" id="A0A0K8P3T3"/>